<dbReference type="CDD" id="cd11304">
    <property type="entry name" value="Cadherin_repeat"/>
    <property type="match status" value="7"/>
</dbReference>
<evidence type="ECO:0000256" key="5">
    <source>
        <dbReference type="ARBA" id="ARBA00022989"/>
    </source>
</evidence>
<keyword evidence="5" id="KW-1133">Transmembrane helix</keyword>
<dbReference type="Pfam" id="PF00028">
    <property type="entry name" value="Cadherin"/>
    <property type="match status" value="3"/>
</dbReference>
<evidence type="ECO:0000256" key="2">
    <source>
        <dbReference type="ARBA" id="ARBA00022692"/>
    </source>
</evidence>
<reference evidence="11 12" key="1">
    <citation type="journal article" date="2022" name="Front. Cell. Infect. Microbiol.">
        <title>The Genomes of Two Strains of Taenia crassiceps the Animal Model for the Study of Human Cysticercosis.</title>
        <authorList>
            <person name="Bobes R.J."/>
            <person name="Estrada K."/>
            <person name="Rios-Valencia D.G."/>
            <person name="Calderon-Gallegos A."/>
            <person name="de la Torre P."/>
            <person name="Carrero J.C."/>
            <person name="Sanchez-Flores A."/>
            <person name="Laclette J.P."/>
        </authorList>
    </citation>
    <scope>NUCLEOTIDE SEQUENCE [LARGE SCALE GENOMIC DNA]</scope>
    <source>
        <strain evidence="11">WFUcys</strain>
    </source>
</reference>
<evidence type="ECO:0000256" key="3">
    <source>
        <dbReference type="ARBA" id="ARBA00022737"/>
    </source>
</evidence>
<comment type="subcellular location">
    <subcellularLocation>
        <location evidence="1">Membrane</location>
        <topology evidence="1">Single-pass membrane protein</topology>
    </subcellularLocation>
</comment>
<keyword evidence="4 8" id="KW-0106">Calcium</keyword>
<sequence>MEDGGTRPACPTSRSPTAHLADPSQRPIQPPIQPYARAPRPHLLHGRRRFVLTNYWNIILSSLSTDIISVAMHQQLLLLSSIVALLSFNSAVISTDFRAFGNLPNEFILTDDTPSDHLVGKVQAPLGSSITFPPANIISTHRQPWHFQIFRPHKVPGRLFRIDSESGELYTLQTIDHEALCTGPEEEECTLAFQVTAQSKSTPSVPHFIDVKVLIVDRNDHVPEFPDPGFVNLSIPESTEVGARFPLPLARDPDIRQYSVNAYVADPEIPSEWALVTETANGEENFVYSEVSSPSSPSNRITGLYLKLQKPLDHETNKNSTFKIRALDGSETNDFAPISNRKDILQVYIYVEDINDNGPVFRPQRKPYSLTPSKAQLGTWMVTYTATVPESEWIKDPILKLVADDLDGPSNSKVGYYFAPATSKQVQEYFNLNPLNGYLFLRKPLDYELQSEYSFRVIATDIPEESPRSGMVHGHPFQASSNLHTATAQVVITVTDTNDEAPEIEVDFISSEPNTSPLAIKYAEIEENAAPPQFIASIQATDRDAGLSGQVSCVQQPVVVLWPKPTTTINSTSSPFQLDEIRQENGRVQYRLLTKEALDREDLENGGAYRQVKIICADMGRPPRTSSAFVNIRIRDKNDNTPTINLRRLADQVYGLKSIEGEKWPFVYENAPVGSLVTRLNATDLDEGENGRLTFSFVADEPPSGTVSPLSLFQINEKTGDITTCMEINREAYDPPLSSVVLQVRVSDNGMPPKSATQEVRIYILDENDNDPVFQRNEYQFHVMENLPSGYAIGEILVTDKDEGEIKLSFGMQSYGPLPFTISPSPFHSENEHGAYSMTRFTLNTTRPLDREVEHSFKFTLLATDGFGGHGRYRSGTATATVEVIVENENDNDPVIIFPQKQNKTFYLSWREKKNFELLTINANDKDPSENPHIFDLMRGPLDVQMINYSSENKTKKISEITQSSDFLDIEPTTGIVFLSRDMREEDKGVHVFKVQVTDAGLPPRSTSITFFVLVDDSSPRSPLHESNALVTKPSSKPTINADRSLSEEPSNIINGNQVSDRAHPPAVRIKQKTRIAVYFRYWKKQTRLTQPSGNRGSLLFANQVNRGGSTCMKEIRVPTTKQDQWLCTSNGSIIGVHSPTQLLSDEDQMKNSFPTVISSSDSTGNIYYKAKADTLRSGKSGNESAAAYSSLSPVTSVVLKPTLVPGCEGYLHPESQLAYYAQNIHVLGAQSKDRSILLPQRNTMDRNTFKNIAAIKHQLQQRQNEVLVIPPVSWDCQSRSDSSLKQEELGMMPQTEEGRSEADFLILHKDTGLSRLAYRDFLRRAASRRGSGDGGHACHQVEEQCLPLSVN</sequence>
<feature type="compositionally biased region" description="Polar residues" evidence="9">
    <location>
        <begin position="1029"/>
        <end position="1060"/>
    </location>
</feature>
<dbReference type="PROSITE" id="PS00232">
    <property type="entry name" value="CADHERIN_1"/>
    <property type="match status" value="4"/>
</dbReference>
<keyword evidence="12" id="KW-1185">Reference proteome</keyword>
<dbReference type="InterPro" id="IPR015919">
    <property type="entry name" value="Cadherin-like_sf"/>
</dbReference>
<feature type="domain" description="Cadherin" evidence="10">
    <location>
        <begin position="775"/>
        <end position="896"/>
    </location>
</feature>
<dbReference type="InterPro" id="IPR050174">
    <property type="entry name" value="Protocadherin/Cadherin-CA"/>
</dbReference>
<feature type="domain" description="Cadherin" evidence="10">
    <location>
        <begin position="380"/>
        <end position="504"/>
    </location>
</feature>
<evidence type="ECO:0000313" key="12">
    <source>
        <dbReference type="Proteomes" id="UP001651158"/>
    </source>
</evidence>
<name>A0ABR4QNM1_9CEST</name>
<keyword evidence="7" id="KW-0325">Glycoprotein</keyword>
<evidence type="ECO:0000256" key="6">
    <source>
        <dbReference type="ARBA" id="ARBA00023136"/>
    </source>
</evidence>
<feature type="domain" description="Cadherin" evidence="10">
    <location>
        <begin position="227"/>
        <end position="361"/>
    </location>
</feature>
<organism evidence="11 12">
    <name type="scientific">Taenia crassiceps</name>
    <dbReference type="NCBI Taxonomy" id="6207"/>
    <lineage>
        <taxon>Eukaryota</taxon>
        <taxon>Metazoa</taxon>
        <taxon>Spiralia</taxon>
        <taxon>Lophotrochozoa</taxon>
        <taxon>Platyhelminthes</taxon>
        <taxon>Cestoda</taxon>
        <taxon>Eucestoda</taxon>
        <taxon>Cyclophyllidea</taxon>
        <taxon>Taeniidae</taxon>
        <taxon>Taenia</taxon>
    </lineage>
</organism>
<evidence type="ECO:0000256" key="4">
    <source>
        <dbReference type="ARBA" id="ARBA00022837"/>
    </source>
</evidence>
<keyword evidence="6" id="KW-0472">Membrane</keyword>
<dbReference type="PANTHER" id="PTHR24028">
    <property type="entry name" value="CADHERIN-87A"/>
    <property type="match status" value="1"/>
</dbReference>
<evidence type="ECO:0000256" key="7">
    <source>
        <dbReference type="ARBA" id="ARBA00023180"/>
    </source>
</evidence>
<accession>A0ABR4QNM1</accession>
<keyword evidence="3" id="KW-0677">Repeat</keyword>
<feature type="region of interest" description="Disordered" evidence="9">
    <location>
        <begin position="1"/>
        <end position="38"/>
    </location>
</feature>
<dbReference type="Gene3D" id="2.60.40.60">
    <property type="entry name" value="Cadherins"/>
    <property type="match status" value="7"/>
</dbReference>
<gene>
    <name evidence="11" type="ORF">TcWFU_000929</name>
</gene>
<evidence type="ECO:0000256" key="1">
    <source>
        <dbReference type="ARBA" id="ARBA00004167"/>
    </source>
</evidence>
<dbReference type="SMART" id="SM00112">
    <property type="entry name" value="CA"/>
    <property type="match status" value="7"/>
</dbReference>
<dbReference type="SUPFAM" id="SSF49313">
    <property type="entry name" value="Cadherin-like"/>
    <property type="match status" value="7"/>
</dbReference>
<dbReference type="PROSITE" id="PS50268">
    <property type="entry name" value="CADHERIN_2"/>
    <property type="match status" value="7"/>
</dbReference>
<evidence type="ECO:0000259" key="10">
    <source>
        <dbReference type="PROSITE" id="PS50268"/>
    </source>
</evidence>
<proteinExistence type="predicted"/>
<feature type="domain" description="Cadherin" evidence="10">
    <location>
        <begin position="667"/>
        <end position="774"/>
    </location>
</feature>
<feature type="domain" description="Cadherin" evidence="10">
    <location>
        <begin position="918"/>
        <end position="1025"/>
    </location>
</feature>
<dbReference type="PRINTS" id="PR00205">
    <property type="entry name" value="CADHERIN"/>
</dbReference>
<comment type="caution">
    <text evidence="11">The sequence shown here is derived from an EMBL/GenBank/DDBJ whole genome shotgun (WGS) entry which is preliminary data.</text>
</comment>
<evidence type="ECO:0000256" key="8">
    <source>
        <dbReference type="PROSITE-ProRule" id="PRU00043"/>
    </source>
</evidence>
<feature type="domain" description="Cadherin" evidence="10">
    <location>
        <begin position="517"/>
        <end position="644"/>
    </location>
</feature>
<keyword evidence="2" id="KW-0812">Transmembrane</keyword>
<dbReference type="InterPro" id="IPR020894">
    <property type="entry name" value="Cadherin_CS"/>
</dbReference>
<feature type="domain" description="Cadherin" evidence="10">
    <location>
        <begin position="147"/>
        <end position="225"/>
    </location>
</feature>
<feature type="region of interest" description="Disordered" evidence="9">
    <location>
        <begin position="1018"/>
        <end position="1066"/>
    </location>
</feature>
<dbReference type="EMBL" id="JAKROA010000001">
    <property type="protein sequence ID" value="KAL5111275.1"/>
    <property type="molecule type" value="Genomic_DNA"/>
</dbReference>
<dbReference type="InterPro" id="IPR002126">
    <property type="entry name" value="Cadherin-like_dom"/>
</dbReference>
<dbReference type="PANTHER" id="PTHR24028:SF146">
    <property type="entry name" value="CADHERIN 96CB, ISOFORM D-RELATED"/>
    <property type="match status" value="1"/>
</dbReference>
<evidence type="ECO:0000256" key="9">
    <source>
        <dbReference type="SAM" id="MobiDB-lite"/>
    </source>
</evidence>
<protein>
    <recommendedName>
        <fullName evidence="10">Cadherin domain-containing protein</fullName>
    </recommendedName>
</protein>
<dbReference type="Proteomes" id="UP001651158">
    <property type="component" value="Unassembled WGS sequence"/>
</dbReference>
<evidence type="ECO:0000313" key="11">
    <source>
        <dbReference type="EMBL" id="KAL5111275.1"/>
    </source>
</evidence>